<protein>
    <recommendedName>
        <fullName evidence="5">Ubiquinone biosynthesis O-methyltransferase, mitochondrial</fullName>
    </recommendedName>
    <alternativeName>
        <fullName evidence="5">3-demethylubiquinol 3-O-methyltransferase</fullName>
        <ecNumber evidence="5">2.1.1.64</ecNumber>
    </alternativeName>
    <alternativeName>
        <fullName evidence="5">3-demethylubiquinone 3-O-methyltransferase</fullName>
        <ecNumber evidence="5">2.1.1.-</ecNumber>
    </alternativeName>
    <alternativeName>
        <fullName evidence="5">Polyprenyldihydroxybenzoate methyltransferase</fullName>
        <ecNumber evidence="5">2.1.1.114</ecNumber>
    </alternativeName>
</protein>
<keyword evidence="1 5" id="KW-0489">Methyltransferase</keyword>
<comment type="catalytic activity">
    <reaction evidence="5">
        <text>a 3,4-dihydroxy-5-(all-trans-polyprenyl)benzoate + S-adenosyl-L-methionine = a 4-hydroxy-3-methoxy-5-(all-trans-polyprenyl)benzoate + S-adenosyl-L-homocysteine + H(+)</text>
        <dbReference type="Rhea" id="RHEA:44452"/>
        <dbReference type="Rhea" id="RHEA-COMP:10930"/>
        <dbReference type="Rhea" id="RHEA-COMP:10931"/>
        <dbReference type="ChEBI" id="CHEBI:15378"/>
        <dbReference type="ChEBI" id="CHEBI:57856"/>
        <dbReference type="ChEBI" id="CHEBI:59789"/>
        <dbReference type="ChEBI" id="CHEBI:64694"/>
        <dbReference type="ChEBI" id="CHEBI:84443"/>
        <dbReference type="EC" id="2.1.1.114"/>
    </reaction>
</comment>
<keyword evidence="3 5" id="KW-0831">Ubiquinone biosynthesis</keyword>
<dbReference type="EC" id="2.1.1.114" evidence="5"/>
<dbReference type="UniPathway" id="UPA00232"/>
<feature type="binding site" evidence="5">
    <location>
        <position position="148"/>
    </location>
    <ligand>
        <name>Mg(2+)</name>
        <dbReference type="ChEBI" id="CHEBI:18420"/>
    </ligand>
</feature>
<sequence length="278" mass="30248">MSSSMIRCVSTAEIAKFSKLQEQWWNPNGALRTLHQFNPLRVNFIKQCCARTFKHSGGLASVGVAPGMSVLDVGCGGGILTESIARLGGDVLGIDMCQESIAVAQGRRERVLCDVAPQASLAYRCVSLQAVIKEGKRFDLVVASEVMEHVDDAAAFLEDICAAVKPGGVVVISTIDKSIFTAIAYILVAEHMTHMVEPGTHDWVKFIPPRDLARCMLQHDVSQIDIQHVVPCLDFFKTLASRQLHVSFSLSSRLYTGHYLWAGVKKGEKISAASSSTD</sequence>
<comment type="catalytic activity">
    <reaction evidence="5">
        <text>a 3-demethylubiquinol + S-adenosyl-L-methionine = a ubiquinol + S-adenosyl-L-homocysteine + H(+)</text>
        <dbReference type="Rhea" id="RHEA:44380"/>
        <dbReference type="Rhea" id="RHEA-COMP:9566"/>
        <dbReference type="Rhea" id="RHEA-COMP:10914"/>
        <dbReference type="ChEBI" id="CHEBI:15378"/>
        <dbReference type="ChEBI" id="CHEBI:17976"/>
        <dbReference type="ChEBI" id="CHEBI:57856"/>
        <dbReference type="ChEBI" id="CHEBI:59789"/>
        <dbReference type="ChEBI" id="CHEBI:84422"/>
        <dbReference type="EC" id="2.1.1.64"/>
    </reaction>
</comment>
<gene>
    <name evidence="6" type="ORF">TCIL3000_9_4150</name>
</gene>
<dbReference type="InterPro" id="IPR010233">
    <property type="entry name" value="UbiG_MeTrfase"/>
</dbReference>
<name>G0UUF1_TRYCI</name>
<dbReference type="SUPFAM" id="SSF53335">
    <property type="entry name" value="S-adenosyl-L-methionine-dependent methyltransferases"/>
    <property type="match status" value="1"/>
</dbReference>
<evidence type="ECO:0000256" key="5">
    <source>
        <dbReference type="HAMAP-Rule" id="MF_03190"/>
    </source>
</evidence>
<comment type="subunit">
    <text evidence="5">Component of a multi-subunit COQ enzyme complex.</text>
</comment>
<comment type="cofactor">
    <cofactor evidence="5">
        <name>Mg(2+)</name>
        <dbReference type="ChEBI" id="CHEBI:18420"/>
    </cofactor>
</comment>
<dbReference type="AlphaFoldDB" id="G0UUF1"/>
<dbReference type="Pfam" id="PF13489">
    <property type="entry name" value="Methyltransf_23"/>
    <property type="match status" value="1"/>
</dbReference>
<feature type="binding site" evidence="5">
    <location>
        <position position="145"/>
    </location>
    <ligand>
        <name>Mg(2+)</name>
        <dbReference type="ChEBI" id="CHEBI:18420"/>
    </ligand>
</feature>
<evidence type="ECO:0000256" key="4">
    <source>
        <dbReference type="ARBA" id="ARBA00022691"/>
    </source>
</evidence>
<evidence type="ECO:0000313" key="6">
    <source>
        <dbReference type="EMBL" id="CCC93015.1"/>
    </source>
</evidence>
<keyword evidence="5" id="KW-0460">Magnesium</keyword>
<dbReference type="GO" id="GO:0046872">
    <property type="term" value="F:metal ion binding"/>
    <property type="evidence" value="ECO:0007669"/>
    <property type="project" value="UniProtKB-KW"/>
</dbReference>
<organism evidence="6">
    <name type="scientific">Trypanosoma congolense (strain IL3000)</name>
    <dbReference type="NCBI Taxonomy" id="1068625"/>
    <lineage>
        <taxon>Eukaryota</taxon>
        <taxon>Discoba</taxon>
        <taxon>Euglenozoa</taxon>
        <taxon>Kinetoplastea</taxon>
        <taxon>Metakinetoplastina</taxon>
        <taxon>Trypanosomatida</taxon>
        <taxon>Trypanosomatidae</taxon>
        <taxon>Trypanosoma</taxon>
        <taxon>Nannomonas</taxon>
    </lineage>
</organism>
<keyword evidence="5" id="KW-0479">Metal-binding</keyword>
<dbReference type="CDD" id="cd02440">
    <property type="entry name" value="AdoMet_MTases"/>
    <property type="match status" value="1"/>
</dbReference>
<feature type="binding site" evidence="5">
    <location>
        <position position="149"/>
    </location>
    <ligand>
        <name>Mg(2+)</name>
        <dbReference type="ChEBI" id="CHEBI:18420"/>
    </ligand>
</feature>
<keyword evidence="5" id="KW-0496">Mitochondrion</keyword>
<keyword evidence="5" id="KW-0472">Membrane</keyword>
<dbReference type="GO" id="GO:0061542">
    <property type="term" value="F:3-demethylubiquinol 3-O-methyltransferase activity"/>
    <property type="evidence" value="ECO:0007669"/>
    <property type="project" value="UniProtKB-UniRule"/>
</dbReference>
<feature type="binding site" evidence="5">
    <location>
        <position position="41"/>
    </location>
    <ligand>
        <name>S-adenosyl-L-methionine</name>
        <dbReference type="ChEBI" id="CHEBI:59789"/>
    </ligand>
</feature>
<feature type="binding site" evidence="5">
    <location>
        <position position="74"/>
    </location>
    <ligand>
        <name>S-adenosyl-L-methionine</name>
        <dbReference type="ChEBI" id="CHEBI:59789"/>
    </ligand>
</feature>
<accession>G0UUF1</accession>
<keyword evidence="4 5" id="KW-0949">S-adenosyl-L-methionine</keyword>
<dbReference type="HAMAP" id="MF_00472">
    <property type="entry name" value="UbiG"/>
    <property type="match status" value="1"/>
</dbReference>
<dbReference type="VEuPathDB" id="TriTrypDB:TcIL3000_9_4150"/>
<reference evidence="6" key="1">
    <citation type="journal article" date="2012" name="Proc. Natl. Acad. Sci. U.S.A.">
        <title>Antigenic diversity is generated by distinct evolutionary mechanisms in African trypanosome species.</title>
        <authorList>
            <person name="Jackson A.P."/>
            <person name="Berry A."/>
            <person name="Aslett M."/>
            <person name="Allison H.C."/>
            <person name="Burton P."/>
            <person name="Vavrova-Anderson J."/>
            <person name="Brown R."/>
            <person name="Browne H."/>
            <person name="Corton N."/>
            <person name="Hauser H."/>
            <person name="Gamble J."/>
            <person name="Gilderthorp R."/>
            <person name="Marcello L."/>
            <person name="McQuillan J."/>
            <person name="Otto T.D."/>
            <person name="Quail M.A."/>
            <person name="Sanders M.J."/>
            <person name="van Tonder A."/>
            <person name="Ginger M.L."/>
            <person name="Field M.C."/>
            <person name="Barry J.D."/>
            <person name="Hertz-Fowler C."/>
            <person name="Berriman M."/>
        </authorList>
    </citation>
    <scope>NUCLEOTIDE SEQUENCE</scope>
    <source>
        <strain evidence="6">IL3000</strain>
    </source>
</reference>
<comment type="pathway">
    <text evidence="5">Cofactor biosynthesis; ubiquinone biosynthesis.</text>
</comment>
<dbReference type="GO" id="GO:0032259">
    <property type="term" value="P:methylation"/>
    <property type="evidence" value="ECO:0007669"/>
    <property type="project" value="UniProtKB-KW"/>
</dbReference>
<comment type="similarity">
    <text evidence="5">Belongs to the class I-like SAM-binding methyltransferase superfamily. UbiG/COQ3 family.</text>
</comment>
<dbReference type="Gene3D" id="3.40.50.150">
    <property type="entry name" value="Vaccinia Virus protein VP39"/>
    <property type="match status" value="1"/>
</dbReference>
<dbReference type="GO" id="GO:0010420">
    <property type="term" value="F:polyprenyldihydroxybenzoate methyltransferase activity"/>
    <property type="evidence" value="ECO:0007669"/>
    <property type="project" value="UniProtKB-UniRule"/>
</dbReference>
<keyword evidence="5" id="KW-0999">Mitochondrion inner membrane</keyword>
<comment type="subcellular location">
    <subcellularLocation>
        <location evidence="5">Mitochondrion inner membrane</location>
        <topology evidence="5">Peripheral membrane protein</topology>
        <orientation evidence="5">Matrix side</orientation>
    </subcellularLocation>
</comment>
<keyword evidence="2 5" id="KW-0808">Transferase</keyword>
<proteinExistence type="inferred from homology"/>
<evidence type="ECO:0000256" key="3">
    <source>
        <dbReference type="ARBA" id="ARBA00022688"/>
    </source>
</evidence>
<feature type="binding site" evidence="5">
    <location>
        <position position="144"/>
    </location>
    <ligand>
        <name>S-adenosyl-L-methionine</name>
        <dbReference type="ChEBI" id="CHEBI:59789"/>
    </ligand>
</feature>
<dbReference type="PANTHER" id="PTHR43464:SF19">
    <property type="entry name" value="UBIQUINONE BIOSYNTHESIS O-METHYLTRANSFERASE, MITOCHONDRIAL"/>
    <property type="match status" value="1"/>
</dbReference>
<dbReference type="GO" id="GO:0031314">
    <property type="term" value="C:extrinsic component of mitochondrial inner membrane"/>
    <property type="evidence" value="ECO:0007669"/>
    <property type="project" value="UniProtKB-UniRule"/>
</dbReference>
<feature type="binding site" evidence="5">
    <location>
        <position position="95"/>
    </location>
    <ligand>
        <name>S-adenosyl-L-methionine</name>
        <dbReference type="ChEBI" id="CHEBI:59789"/>
    </ligand>
</feature>
<dbReference type="NCBIfam" id="TIGR01983">
    <property type="entry name" value="UbiG"/>
    <property type="match status" value="1"/>
</dbReference>
<dbReference type="EC" id="2.1.1.-" evidence="5"/>
<evidence type="ECO:0000256" key="1">
    <source>
        <dbReference type="ARBA" id="ARBA00022603"/>
    </source>
</evidence>
<dbReference type="EMBL" id="HE575322">
    <property type="protein sequence ID" value="CCC93015.1"/>
    <property type="molecule type" value="Genomic_DNA"/>
</dbReference>
<evidence type="ECO:0000256" key="2">
    <source>
        <dbReference type="ARBA" id="ARBA00022679"/>
    </source>
</evidence>
<keyword evidence="6" id="KW-0830">Ubiquinone</keyword>
<comment type="catalytic activity">
    <reaction evidence="5">
        <text>a 3-demethylubiquinone + S-adenosyl-L-methionine = a ubiquinone + S-adenosyl-L-homocysteine</text>
        <dbReference type="Rhea" id="RHEA:81215"/>
        <dbReference type="Rhea" id="RHEA-COMP:9565"/>
        <dbReference type="Rhea" id="RHEA-COMP:19654"/>
        <dbReference type="ChEBI" id="CHEBI:16389"/>
        <dbReference type="ChEBI" id="CHEBI:57856"/>
        <dbReference type="ChEBI" id="CHEBI:59789"/>
        <dbReference type="ChEBI" id="CHEBI:231825"/>
    </reaction>
</comment>
<comment type="function">
    <text evidence="5">O-methyltransferase required for two non-consecutive steps during ubiquinone biosynthesis. Catalyzes the 2 O-methylation of 3,4-dihydroxy-5-(all-trans-polyprenyl)benzoic acid into 4-hydroxy-3-methoxy-5-(all-trans-polyprenyl)benzoic acid. Also catalyzes the last step of ubiquinone biosynthesis by mediating methylation of 3-demethylubiquinone into ubiquinone. Also able to mediate the methylation of 3-demethylubiquinol into ubiquinol.</text>
</comment>
<dbReference type="EC" id="2.1.1.64" evidence="5"/>
<dbReference type="GO" id="GO:0120537">
    <property type="term" value="F:3-demethylubiquinone 3-O-methyltransferase activity"/>
    <property type="evidence" value="ECO:0007669"/>
    <property type="project" value="RHEA"/>
</dbReference>
<dbReference type="InterPro" id="IPR029063">
    <property type="entry name" value="SAM-dependent_MTases_sf"/>
</dbReference>
<dbReference type="PANTHER" id="PTHR43464">
    <property type="entry name" value="METHYLTRANSFERASE"/>
    <property type="match status" value="1"/>
</dbReference>